<protein>
    <submittedName>
        <fullName evidence="3">Uncharacterized protein</fullName>
    </submittedName>
</protein>
<organism evidence="3 4">
    <name type="scientific">Pelobates cultripes</name>
    <name type="common">Western spadefoot toad</name>
    <dbReference type="NCBI Taxonomy" id="61616"/>
    <lineage>
        <taxon>Eukaryota</taxon>
        <taxon>Metazoa</taxon>
        <taxon>Chordata</taxon>
        <taxon>Craniata</taxon>
        <taxon>Vertebrata</taxon>
        <taxon>Euteleostomi</taxon>
        <taxon>Amphibia</taxon>
        <taxon>Batrachia</taxon>
        <taxon>Anura</taxon>
        <taxon>Pelobatoidea</taxon>
        <taxon>Pelobatidae</taxon>
        <taxon>Pelobates</taxon>
    </lineage>
</organism>
<dbReference type="EMBL" id="OW240914">
    <property type="protein sequence ID" value="CAH2277260.1"/>
    <property type="molecule type" value="Genomic_DNA"/>
</dbReference>
<dbReference type="PRINTS" id="PR01217">
    <property type="entry name" value="PRICHEXTENSN"/>
</dbReference>
<evidence type="ECO:0000313" key="3">
    <source>
        <dbReference type="EMBL" id="CAH2277260.1"/>
    </source>
</evidence>
<feature type="region of interest" description="Disordered" evidence="1">
    <location>
        <begin position="62"/>
        <end position="96"/>
    </location>
</feature>
<dbReference type="AlphaFoldDB" id="A0AAD1W1X2"/>
<feature type="compositionally biased region" description="Pro residues" evidence="1">
    <location>
        <begin position="74"/>
        <end position="96"/>
    </location>
</feature>
<evidence type="ECO:0000256" key="1">
    <source>
        <dbReference type="SAM" id="MobiDB-lite"/>
    </source>
</evidence>
<dbReference type="Proteomes" id="UP001295444">
    <property type="component" value="Chromosome 03"/>
</dbReference>
<feature type="chain" id="PRO_5042172915" evidence="2">
    <location>
        <begin position="22"/>
        <end position="218"/>
    </location>
</feature>
<accession>A0AAD1W1X2</accession>
<gene>
    <name evidence="3" type="ORF">PECUL_23A059783</name>
</gene>
<keyword evidence="2" id="KW-0732">Signal</keyword>
<feature type="signal peptide" evidence="2">
    <location>
        <begin position="1"/>
        <end position="21"/>
    </location>
</feature>
<keyword evidence="4" id="KW-1185">Reference proteome</keyword>
<evidence type="ECO:0000256" key="2">
    <source>
        <dbReference type="SAM" id="SignalP"/>
    </source>
</evidence>
<evidence type="ECO:0000313" key="4">
    <source>
        <dbReference type="Proteomes" id="UP001295444"/>
    </source>
</evidence>
<proteinExistence type="predicted"/>
<reference evidence="3" key="1">
    <citation type="submission" date="2022-03" db="EMBL/GenBank/DDBJ databases">
        <authorList>
            <person name="Alioto T."/>
            <person name="Alioto T."/>
            <person name="Gomez Garrido J."/>
        </authorList>
    </citation>
    <scope>NUCLEOTIDE SEQUENCE</scope>
</reference>
<sequence length="218" mass="24364">MKTAVVFLLVALSCCFGKISGSALIIKREKRTIHLAIFRKHMGLVWDRCLLWIPEPVPKPVPKVPEPEPKPVPKVEPAPKPVPKIPEPVPKPVPKVPEPVPKPVPKVPEPVPNQPKPAPPPVPLIDCLIQLLKKDAPALLQNLGNLLCDYRVAQKEQNIALFMNFLNQVENILVVTAQNAEYLSEQVAIVLFQFVEDIIQRVMKILEDIPIVRDFVVS</sequence>
<name>A0AAD1W1X2_PELCU</name>